<feature type="region of interest" description="Disordered" evidence="1">
    <location>
        <begin position="1"/>
        <end position="69"/>
    </location>
</feature>
<feature type="region of interest" description="Disordered" evidence="1">
    <location>
        <begin position="84"/>
        <end position="109"/>
    </location>
</feature>
<dbReference type="EMBL" id="JBFDAA010000011">
    <property type="protein sequence ID" value="KAL1123818.1"/>
    <property type="molecule type" value="Genomic_DNA"/>
</dbReference>
<reference evidence="2 3" key="1">
    <citation type="submission" date="2024-07" db="EMBL/GenBank/DDBJ databases">
        <title>Chromosome-level genome assembly of the water stick insect Ranatra chinensis (Heteroptera: Nepidae).</title>
        <authorList>
            <person name="Liu X."/>
        </authorList>
    </citation>
    <scope>NUCLEOTIDE SEQUENCE [LARGE SCALE GENOMIC DNA]</scope>
    <source>
        <strain evidence="2">Cailab_2021Rc</strain>
        <tissue evidence="2">Muscle</tissue>
    </source>
</reference>
<gene>
    <name evidence="2" type="ORF">AAG570_001589</name>
</gene>
<feature type="compositionally biased region" description="Basic and acidic residues" evidence="1">
    <location>
        <begin position="11"/>
        <end position="32"/>
    </location>
</feature>
<dbReference type="AlphaFoldDB" id="A0ABD0YVI5"/>
<name>A0ABD0YVI5_9HEMI</name>
<protein>
    <submittedName>
        <fullName evidence="2">Uncharacterized protein</fullName>
    </submittedName>
</protein>
<evidence type="ECO:0000313" key="3">
    <source>
        <dbReference type="Proteomes" id="UP001558652"/>
    </source>
</evidence>
<organism evidence="2 3">
    <name type="scientific">Ranatra chinensis</name>
    <dbReference type="NCBI Taxonomy" id="642074"/>
    <lineage>
        <taxon>Eukaryota</taxon>
        <taxon>Metazoa</taxon>
        <taxon>Ecdysozoa</taxon>
        <taxon>Arthropoda</taxon>
        <taxon>Hexapoda</taxon>
        <taxon>Insecta</taxon>
        <taxon>Pterygota</taxon>
        <taxon>Neoptera</taxon>
        <taxon>Paraneoptera</taxon>
        <taxon>Hemiptera</taxon>
        <taxon>Heteroptera</taxon>
        <taxon>Panheteroptera</taxon>
        <taxon>Nepomorpha</taxon>
        <taxon>Nepidae</taxon>
        <taxon>Ranatrinae</taxon>
        <taxon>Ranatra</taxon>
    </lineage>
</organism>
<keyword evidence="3" id="KW-1185">Reference proteome</keyword>
<dbReference type="Proteomes" id="UP001558652">
    <property type="component" value="Unassembled WGS sequence"/>
</dbReference>
<comment type="caution">
    <text evidence="2">The sequence shown here is derived from an EMBL/GenBank/DDBJ whole genome shotgun (WGS) entry which is preliminary data.</text>
</comment>
<evidence type="ECO:0000256" key="1">
    <source>
        <dbReference type="SAM" id="MobiDB-lite"/>
    </source>
</evidence>
<evidence type="ECO:0000313" key="2">
    <source>
        <dbReference type="EMBL" id="KAL1123818.1"/>
    </source>
</evidence>
<accession>A0ABD0YVI5</accession>
<proteinExistence type="predicted"/>
<sequence length="129" mass="14312">MATKRRNTSYENRKQKATEIGRYKECDSRDTMDGDMTTVPQQTLVNGEQPLKVANGEAEERDTTKPRPPRIRTVSWQEEVAECDIEAPGTPKTPRTSTTPALASLRGTDASSIYEEGLRDARALASGLR</sequence>